<feature type="transmembrane region" description="Helical" evidence="2">
    <location>
        <begin position="253"/>
        <end position="272"/>
    </location>
</feature>
<evidence type="ECO:0000313" key="3">
    <source>
        <dbReference type="EMBL" id="EGG20868.1"/>
    </source>
</evidence>
<dbReference type="EMBL" id="GL883010">
    <property type="protein sequence ID" value="EGG20868.1"/>
    <property type="molecule type" value="Genomic_DNA"/>
</dbReference>
<dbReference type="Proteomes" id="UP000007797">
    <property type="component" value="Unassembled WGS sequence"/>
</dbReference>
<feature type="region of interest" description="Disordered" evidence="1">
    <location>
        <begin position="211"/>
        <end position="251"/>
    </location>
</feature>
<keyword evidence="2" id="KW-0812">Transmembrane</keyword>
<keyword evidence="2" id="KW-1133">Transmembrane helix</keyword>
<keyword evidence="4" id="KW-1185">Reference proteome</keyword>
<reference evidence="4" key="1">
    <citation type="journal article" date="2011" name="Genome Res.">
        <title>Phylogeny-wide analysis of social amoeba genomes highlights ancient origins for complex intercellular communication.</title>
        <authorList>
            <person name="Heidel A.J."/>
            <person name="Lawal H.M."/>
            <person name="Felder M."/>
            <person name="Schilde C."/>
            <person name="Helps N.R."/>
            <person name="Tunggal B."/>
            <person name="Rivero F."/>
            <person name="John U."/>
            <person name="Schleicher M."/>
            <person name="Eichinger L."/>
            <person name="Platzer M."/>
            <person name="Noegel A.A."/>
            <person name="Schaap P."/>
            <person name="Gloeckner G."/>
        </authorList>
    </citation>
    <scope>NUCLEOTIDE SEQUENCE [LARGE SCALE GENOMIC DNA]</scope>
    <source>
        <strain evidence="4">SH3</strain>
    </source>
</reference>
<dbReference type="AlphaFoldDB" id="F4PTI6"/>
<accession>F4PTI6</accession>
<feature type="transmembrane region" description="Helical" evidence="2">
    <location>
        <begin position="6"/>
        <end position="22"/>
    </location>
</feature>
<evidence type="ECO:0000256" key="2">
    <source>
        <dbReference type="SAM" id="Phobius"/>
    </source>
</evidence>
<protein>
    <submittedName>
        <fullName evidence="3">Uncharacterized protein</fullName>
    </submittedName>
</protein>
<organism evidence="3 4">
    <name type="scientific">Cavenderia fasciculata</name>
    <name type="common">Slime mold</name>
    <name type="synonym">Dictyostelium fasciculatum</name>
    <dbReference type="NCBI Taxonomy" id="261658"/>
    <lineage>
        <taxon>Eukaryota</taxon>
        <taxon>Amoebozoa</taxon>
        <taxon>Evosea</taxon>
        <taxon>Eumycetozoa</taxon>
        <taxon>Dictyostelia</taxon>
        <taxon>Acytosteliales</taxon>
        <taxon>Cavenderiaceae</taxon>
        <taxon>Cavenderia</taxon>
    </lineage>
</organism>
<dbReference type="KEGG" id="dfa:DFA_00733"/>
<feature type="compositionally biased region" description="Low complexity" evidence="1">
    <location>
        <begin position="226"/>
        <end position="244"/>
    </location>
</feature>
<name>F4PTI6_CACFS</name>
<evidence type="ECO:0000313" key="4">
    <source>
        <dbReference type="Proteomes" id="UP000007797"/>
    </source>
</evidence>
<proteinExistence type="predicted"/>
<sequence>MISFILSFIPPWLIWISIFIYLKRLDLFSNHQFKDLLDVYEKRKGTIRENDCNRFSMEPIIRTKIGSMYQYIQVYGVRLYYDGFFVVDIEFEGREEPIPSPLQRWDKISITLEGIGKRLYYHPYFRSPKTYGNQLLRSASVKNMNRLIKAYLNKPTIIYHLDNSDSEHLVSFVIDGRLGVAPSQHQKFEQILQILGYTVDFLLPHKLQARPHHKQHHQLEMKLPPTSSGDSTENESSTSTSGLTTDDEEGTSAGYNLAVPSVLIVLIFSIIMRNGLEYPVT</sequence>
<dbReference type="GeneID" id="14872598"/>
<keyword evidence="2" id="KW-0472">Membrane</keyword>
<gene>
    <name evidence="3" type="ORF">DFA_00733</name>
</gene>
<dbReference type="RefSeq" id="XP_004358718.1">
    <property type="nucleotide sequence ID" value="XM_004358661.1"/>
</dbReference>
<evidence type="ECO:0000256" key="1">
    <source>
        <dbReference type="SAM" id="MobiDB-lite"/>
    </source>
</evidence>